<accession>A0AAU9IIN7</accession>
<organism evidence="1 2">
    <name type="scientific">Blepharisma stoltei</name>
    <dbReference type="NCBI Taxonomy" id="1481888"/>
    <lineage>
        <taxon>Eukaryota</taxon>
        <taxon>Sar</taxon>
        <taxon>Alveolata</taxon>
        <taxon>Ciliophora</taxon>
        <taxon>Postciliodesmatophora</taxon>
        <taxon>Heterotrichea</taxon>
        <taxon>Heterotrichida</taxon>
        <taxon>Blepharismidae</taxon>
        <taxon>Blepharisma</taxon>
    </lineage>
</organism>
<dbReference type="InterPro" id="IPR029071">
    <property type="entry name" value="Ubiquitin-like_domsf"/>
</dbReference>
<name>A0AAU9IIN7_9CILI</name>
<gene>
    <name evidence="1" type="ORF">BSTOLATCC_MIC7861</name>
</gene>
<dbReference type="Proteomes" id="UP001162131">
    <property type="component" value="Unassembled WGS sequence"/>
</dbReference>
<dbReference type="AlphaFoldDB" id="A0AAU9IIN7"/>
<evidence type="ECO:0008006" key="3">
    <source>
        <dbReference type="Google" id="ProtNLM"/>
    </source>
</evidence>
<evidence type="ECO:0000313" key="1">
    <source>
        <dbReference type="EMBL" id="CAG9313076.1"/>
    </source>
</evidence>
<protein>
    <recommendedName>
        <fullName evidence="3">Ubiquitin-like domain-containing protein</fullName>
    </recommendedName>
</protein>
<keyword evidence="2" id="KW-1185">Reference proteome</keyword>
<evidence type="ECO:0000313" key="2">
    <source>
        <dbReference type="Proteomes" id="UP001162131"/>
    </source>
</evidence>
<reference evidence="1" key="1">
    <citation type="submission" date="2021-09" db="EMBL/GenBank/DDBJ databases">
        <authorList>
            <consortium name="AG Swart"/>
            <person name="Singh M."/>
            <person name="Singh A."/>
            <person name="Seah K."/>
            <person name="Emmerich C."/>
        </authorList>
    </citation>
    <scope>NUCLEOTIDE SEQUENCE</scope>
    <source>
        <strain evidence="1">ATCC30299</strain>
    </source>
</reference>
<proteinExistence type="predicted"/>
<dbReference type="EMBL" id="CAJZBQ010000009">
    <property type="protein sequence ID" value="CAG9313076.1"/>
    <property type="molecule type" value="Genomic_DNA"/>
</dbReference>
<dbReference type="SUPFAM" id="SSF54236">
    <property type="entry name" value="Ubiquitin-like"/>
    <property type="match status" value="1"/>
</dbReference>
<sequence length="69" mass="7531">MGGKSSTSAPSPPPSPPEMVTIAVIDINCFRISKQVNHNWKFSALVKELSQEFDIGSHDLTIMFQGQAI</sequence>
<comment type="caution">
    <text evidence="1">The sequence shown here is derived from an EMBL/GenBank/DDBJ whole genome shotgun (WGS) entry which is preliminary data.</text>
</comment>